<protein>
    <submittedName>
        <fullName evidence="6">Succinate-semialdehyde dehydrogenase / glutarate-semialdehyde dehydrogenase</fullName>
    </submittedName>
</protein>
<reference evidence="6 7" key="1">
    <citation type="submission" date="2016-11" db="EMBL/GenBank/DDBJ databases">
        <authorList>
            <person name="Jaros S."/>
            <person name="Januszkiewicz K."/>
            <person name="Wedrychowicz H."/>
        </authorList>
    </citation>
    <scope>NUCLEOTIDE SEQUENCE [LARGE SCALE GENOMIC DNA]</scope>
    <source>
        <strain evidence="6 7">DSM 17459</strain>
    </source>
</reference>
<feature type="active site" evidence="3">
    <location>
        <position position="253"/>
    </location>
</feature>
<dbReference type="OrthoDB" id="9762913at2"/>
<name>A0A1M5BAP2_9CLOT</name>
<dbReference type="InterPro" id="IPR016161">
    <property type="entry name" value="Ald_DH/histidinol_DH"/>
</dbReference>
<dbReference type="RefSeq" id="WP_072854140.1">
    <property type="nucleotide sequence ID" value="NZ_FQVI01000025.1"/>
</dbReference>
<dbReference type="EMBL" id="FQVI01000025">
    <property type="protein sequence ID" value="SHF39528.1"/>
    <property type="molecule type" value="Genomic_DNA"/>
</dbReference>
<dbReference type="PROSITE" id="PS00070">
    <property type="entry name" value="ALDEHYDE_DEHYDR_CYS"/>
    <property type="match status" value="1"/>
</dbReference>
<evidence type="ECO:0000256" key="1">
    <source>
        <dbReference type="ARBA" id="ARBA00009986"/>
    </source>
</evidence>
<keyword evidence="7" id="KW-1185">Reference proteome</keyword>
<evidence type="ECO:0000259" key="5">
    <source>
        <dbReference type="Pfam" id="PF00171"/>
    </source>
</evidence>
<dbReference type="InterPro" id="IPR016163">
    <property type="entry name" value="Ald_DH_C"/>
</dbReference>
<dbReference type="FunFam" id="3.40.605.10:FF:000007">
    <property type="entry name" value="NAD/NADP-dependent betaine aldehyde dehydrogenase"/>
    <property type="match status" value="1"/>
</dbReference>
<dbReference type="PROSITE" id="PS00687">
    <property type="entry name" value="ALDEHYDE_DEHYDR_GLU"/>
    <property type="match status" value="1"/>
</dbReference>
<dbReference type="Proteomes" id="UP000184245">
    <property type="component" value="Unassembled WGS sequence"/>
</dbReference>
<dbReference type="InterPro" id="IPR029510">
    <property type="entry name" value="Ald_DH_CS_GLU"/>
</dbReference>
<dbReference type="Pfam" id="PF00171">
    <property type="entry name" value="Aldedh"/>
    <property type="match status" value="1"/>
</dbReference>
<gene>
    <name evidence="6" type="ORF">SAMN02745158_03575</name>
</gene>
<sequence>MKMLINGKKVDARDKETIAVTNPADGEILDTVPAAGREDMDEALECSKSGFKKWNAISLMQKEKIFNRFYELLEENKKEIVSIHVLESGFSVRTCLFQYQGVPDLFKGYLESAKRLNGSILVPGTEAGHDGKTEKDLQMVVHEPLGTVLTIIPFNAPLMLFAYKVASALCAGNAVIVKPPTTNPLALIRITELLWEAGVPGDTLQLITGRGETVGPYLSADPRIHAVTLTGSTEVGVEIAETVAKRLAPCALELGGNDPYIVCEDADFETASREGINWRFNAAGQVCIAPKRFIVHNSLLQKFTEAAVAKAKSIEMGYGADRRAEIEAYLNRDFNELKPGTMKMNCLISERAAKGVEDKVNHTLAQGAKLLWGGRRQGAFYEPTVLGDVTKDMDIAKDLEIFGPVVPIIGFETPEEAVEIANSSRYGLSGCVYTRDWKLGMQMARQIASGGVVVNGVGVYRNMMQPFGGYKMSGVGREGFYTLEELTQKKVIVMKGFL</sequence>
<evidence type="ECO:0000256" key="4">
    <source>
        <dbReference type="RuleBase" id="RU003345"/>
    </source>
</evidence>
<dbReference type="AlphaFoldDB" id="A0A1M5BAP2"/>
<dbReference type="SUPFAM" id="SSF53720">
    <property type="entry name" value="ALDH-like"/>
    <property type="match status" value="1"/>
</dbReference>
<dbReference type="Gene3D" id="3.40.605.10">
    <property type="entry name" value="Aldehyde Dehydrogenase, Chain A, domain 1"/>
    <property type="match status" value="1"/>
</dbReference>
<accession>A0A1M5BAP2</accession>
<evidence type="ECO:0000313" key="6">
    <source>
        <dbReference type="EMBL" id="SHF39528.1"/>
    </source>
</evidence>
<dbReference type="InterPro" id="IPR050740">
    <property type="entry name" value="Aldehyde_DH_Superfamily"/>
</dbReference>
<proteinExistence type="inferred from homology"/>
<dbReference type="InterPro" id="IPR016160">
    <property type="entry name" value="Ald_DH_CS_CYS"/>
</dbReference>
<dbReference type="InterPro" id="IPR016162">
    <property type="entry name" value="Ald_DH_N"/>
</dbReference>
<evidence type="ECO:0000256" key="3">
    <source>
        <dbReference type="PROSITE-ProRule" id="PRU10007"/>
    </source>
</evidence>
<dbReference type="PANTHER" id="PTHR43353:SF6">
    <property type="entry name" value="CYTOPLASMIC ALDEHYDE DEHYDROGENASE (EUROFUNG)"/>
    <property type="match status" value="1"/>
</dbReference>
<feature type="domain" description="Aldehyde dehydrogenase" evidence="5">
    <location>
        <begin position="13"/>
        <end position="491"/>
    </location>
</feature>
<dbReference type="GO" id="GO:0009450">
    <property type="term" value="P:gamma-aminobutyric acid catabolic process"/>
    <property type="evidence" value="ECO:0007669"/>
    <property type="project" value="TreeGrafter"/>
</dbReference>
<evidence type="ECO:0000313" key="7">
    <source>
        <dbReference type="Proteomes" id="UP000184245"/>
    </source>
</evidence>
<dbReference type="InterPro" id="IPR015590">
    <property type="entry name" value="Aldehyde_DH_dom"/>
</dbReference>
<dbReference type="GO" id="GO:0004777">
    <property type="term" value="F:succinate-semialdehyde dehydrogenase (NAD+) activity"/>
    <property type="evidence" value="ECO:0007669"/>
    <property type="project" value="TreeGrafter"/>
</dbReference>
<evidence type="ECO:0000256" key="2">
    <source>
        <dbReference type="ARBA" id="ARBA00023002"/>
    </source>
</evidence>
<keyword evidence="2 4" id="KW-0560">Oxidoreductase</keyword>
<dbReference type="Gene3D" id="3.40.309.10">
    <property type="entry name" value="Aldehyde Dehydrogenase, Chain A, domain 2"/>
    <property type="match status" value="1"/>
</dbReference>
<dbReference type="STRING" id="1122155.SAMN02745158_03575"/>
<dbReference type="PANTHER" id="PTHR43353">
    <property type="entry name" value="SUCCINATE-SEMIALDEHYDE DEHYDROGENASE, MITOCHONDRIAL"/>
    <property type="match status" value="1"/>
</dbReference>
<organism evidence="6 7">
    <name type="scientific">Lactonifactor longoviformis DSM 17459</name>
    <dbReference type="NCBI Taxonomy" id="1122155"/>
    <lineage>
        <taxon>Bacteria</taxon>
        <taxon>Bacillati</taxon>
        <taxon>Bacillota</taxon>
        <taxon>Clostridia</taxon>
        <taxon>Eubacteriales</taxon>
        <taxon>Clostridiaceae</taxon>
        <taxon>Lactonifactor</taxon>
    </lineage>
</organism>
<comment type="similarity">
    <text evidence="1 4">Belongs to the aldehyde dehydrogenase family.</text>
</comment>